<gene>
    <name evidence="1" type="ORF">GCM10011609_25740</name>
</gene>
<name>A0ABQ2HPR1_9PSEU</name>
<evidence type="ECO:0000313" key="2">
    <source>
        <dbReference type="Proteomes" id="UP000597656"/>
    </source>
</evidence>
<accession>A0ABQ2HPR1</accession>
<dbReference type="RefSeq" id="WP_268241230.1">
    <property type="nucleotide sequence ID" value="NZ_BMNC01000003.1"/>
</dbReference>
<comment type="caution">
    <text evidence="1">The sequence shown here is derived from an EMBL/GenBank/DDBJ whole genome shotgun (WGS) entry which is preliminary data.</text>
</comment>
<protein>
    <submittedName>
        <fullName evidence="1">Uncharacterized protein</fullName>
    </submittedName>
</protein>
<reference evidence="2" key="1">
    <citation type="journal article" date="2019" name="Int. J. Syst. Evol. Microbiol.">
        <title>The Global Catalogue of Microorganisms (GCM) 10K type strain sequencing project: providing services to taxonomists for standard genome sequencing and annotation.</title>
        <authorList>
            <consortium name="The Broad Institute Genomics Platform"/>
            <consortium name="The Broad Institute Genome Sequencing Center for Infectious Disease"/>
            <person name="Wu L."/>
            <person name="Ma J."/>
        </authorList>
    </citation>
    <scope>NUCLEOTIDE SEQUENCE [LARGE SCALE GENOMIC DNA]</scope>
    <source>
        <strain evidence="2">CGMCC 4.7319</strain>
    </source>
</reference>
<evidence type="ECO:0000313" key="1">
    <source>
        <dbReference type="EMBL" id="GGM87871.1"/>
    </source>
</evidence>
<dbReference type="EMBL" id="BMNC01000003">
    <property type="protein sequence ID" value="GGM87871.1"/>
    <property type="molecule type" value="Genomic_DNA"/>
</dbReference>
<sequence length="44" mass="4387">MARRAKELQKGNWGAEAVSAAVTRTAAAIAAPTAAVTVAVVLPP</sequence>
<dbReference type="Proteomes" id="UP000597656">
    <property type="component" value="Unassembled WGS sequence"/>
</dbReference>
<keyword evidence="2" id="KW-1185">Reference proteome</keyword>
<organism evidence="1 2">
    <name type="scientific">Lentzea pudingi</name>
    <dbReference type="NCBI Taxonomy" id="1789439"/>
    <lineage>
        <taxon>Bacteria</taxon>
        <taxon>Bacillati</taxon>
        <taxon>Actinomycetota</taxon>
        <taxon>Actinomycetes</taxon>
        <taxon>Pseudonocardiales</taxon>
        <taxon>Pseudonocardiaceae</taxon>
        <taxon>Lentzea</taxon>
    </lineage>
</organism>
<proteinExistence type="predicted"/>